<dbReference type="Proteomes" id="UP000035682">
    <property type="component" value="Unplaced"/>
</dbReference>
<organism evidence="6">
    <name type="scientific">Strongyloides ratti</name>
    <name type="common">Parasitic roundworm</name>
    <dbReference type="NCBI Taxonomy" id="34506"/>
    <lineage>
        <taxon>Eukaryota</taxon>
        <taxon>Metazoa</taxon>
        <taxon>Ecdysozoa</taxon>
        <taxon>Nematoda</taxon>
        <taxon>Chromadorea</taxon>
        <taxon>Rhabditida</taxon>
        <taxon>Tylenchina</taxon>
        <taxon>Panagrolaimomorpha</taxon>
        <taxon>Strongyloidoidea</taxon>
        <taxon>Strongyloididae</taxon>
        <taxon>Strongyloides</taxon>
    </lineage>
</organism>
<dbReference type="GeneID" id="36384483"/>
<dbReference type="GO" id="GO:0061630">
    <property type="term" value="F:ubiquitin protein ligase activity"/>
    <property type="evidence" value="ECO:0007669"/>
    <property type="project" value="TreeGrafter"/>
</dbReference>
<evidence type="ECO:0000313" key="6">
    <source>
        <dbReference type="EMBL" id="CEF59675.1"/>
    </source>
</evidence>
<dbReference type="PANTHER" id="PTHR46359:SF2">
    <property type="entry name" value="GEO07743P1"/>
    <property type="match status" value="1"/>
</dbReference>
<gene>
    <name evidence="6 8 9" type="ORF">SRAE_X000142100</name>
</gene>
<evidence type="ECO:0000256" key="4">
    <source>
        <dbReference type="SAM" id="MobiDB-lite"/>
    </source>
</evidence>
<evidence type="ECO:0000313" key="7">
    <source>
        <dbReference type="Proteomes" id="UP000035682"/>
    </source>
</evidence>
<dbReference type="CTD" id="36384483"/>
<keyword evidence="1 3" id="KW-0479">Metal-binding</keyword>
<feature type="region of interest" description="Disordered" evidence="4">
    <location>
        <begin position="8"/>
        <end position="36"/>
    </location>
</feature>
<dbReference type="WormBase" id="SRAE_X000142100">
    <property type="protein sequence ID" value="SRP10049"/>
    <property type="gene ID" value="WBGene00266989"/>
</dbReference>
<dbReference type="WBParaSite" id="SRAE_X000142100.1">
    <property type="protein sequence ID" value="SRAE_X000142100.1"/>
    <property type="gene ID" value="WBGene00266989"/>
</dbReference>
<evidence type="ECO:0000256" key="2">
    <source>
        <dbReference type="ARBA" id="ARBA00022833"/>
    </source>
</evidence>
<dbReference type="InterPro" id="IPR052804">
    <property type="entry name" value="UEC_component"/>
</dbReference>
<dbReference type="GO" id="GO:0000151">
    <property type="term" value="C:ubiquitin ligase complex"/>
    <property type="evidence" value="ECO:0007669"/>
    <property type="project" value="TreeGrafter"/>
</dbReference>
<feature type="domain" description="RING-type" evidence="5">
    <location>
        <begin position="95"/>
        <end position="135"/>
    </location>
</feature>
<dbReference type="EMBL" id="LN609396">
    <property type="protein sequence ID" value="CEF59675.1"/>
    <property type="molecule type" value="Genomic_DNA"/>
</dbReference>
<dbReference type="Gene3D" id="3.30.40.10">
    <property type="entry name" value="Zinc/RING finger domain, C3HC4 (zinc finger)"/>
    <property type="match status" value="1"/>
</dbReference>
<dbReference type="GO" id="GO:0006511">
    <property type="term" value="P:ubiquitin-dependent protein catabolic process"/>
    <property type="evidence" value="ECO:0007669"/>
    <property type="project" value="TreeGrafter"/>
</dbReference>
<dbReference type="SMART" id="SM00184">
    <property type="entry name" value="RING"/>
    <property type="match status" value="1"/>
</dbReference>
<keyword evidence="2" id="KW-0862">Zinc</keyword>
<dbReference type="GO" id="GO:0008270">
    <property type="term" value="F:zinc ion binding"/>
    <property type="evidence" value="ECO:0007669"/>
    <property type="project" value="UniProtKB-KW"/>
</dbReference>
<name>A0A090KUY9_STRRB</name>
<reference evidence="7" key="2">
    <citation type="submission" date="2014-09" db="EMBL/GenBank/DDBJ databases">
        <authorList>
            <person name="Martin A.A."/>
        </authorList>
    </citation>
    <scope>NUCLEOTIDE SEQUENCE</scope>
    <source>
        <strain evidence="7">ED321</strain>
    </source>
</reference>
<evidence type="ECO:0000313" key="9">
    <source>
        <dbReference type="WormBase" id="SRAE_X000142100"/>
    </source>
</evidence>
<evidence type="ECO:0000259" key="5">
    <source>
        <dbReference type="PROSITE" id="PS50089"/>
    </source>
</evidence>
<dbReference type="SUPFAM" id="SSF57850">
    <property type="entry name" value="RING/U-box"/>
    <property type="match status" value="1"/>
</dbReference>
<accession>A0A090KUY9</accession>
<dbReference type="PROSITE" id="PS50089">
    <property type="entry name" value="ZF_RING_2"/>
    <property type="match status" value="1"/>
</dbReference>
<reference evidence="8" key="3">
    <citation type="submission" date="2020-12" db="UniProtKB">
        <authorList>
            <consortium name="WormBaseParasite"/>
        </authorList>
    </citation>
    <scope>IDENTIFICATION</scope>
</reference>
<reference evidence="6" key="1">
    <citation type="submission" date="2014-09" db="EMBL/GenBank/DDBJ databases">
        <authorList>
            <person name="Aslett A.Martin."/>
        </authorList>
    </citation>
    <scope>NUCLEOTIDE SEQUENCE</scope>
    <source>
        <strain evidence="6">ED321 Heterogonic</strain>
    </source>
</reference>
<dbReference type="AlphaFoldDB" id="A0A090KUY9"/>
<dbReference type="InterPro" id="IPR013083">
    <property type="entry name" value="Znf_RING/FYVE/PHD"/>
</dbReference>
<protein>
    <submittedName>
        <fullName evidence="6 8">RING finger protein 11</fullName>
    </submittedName>
</protein>
<dbReference type="OMA" id="CVDDWLM"/>
<keyword evidence="7" id="KW-1185">Reference proteome</keyword>
<dbReference type="RefSeq" id="XP_024498886.1">
    <property type="nucleotide sequence ID" value="XM_024648752.1"/>
</dbReference>
<evidence type="ECO:0000313" key="8">
    <source>
        <dbReference type="WBParaSite" id="SRAE_X000142100.1"/>
    </source>
</evidence>
<proteinExistence type="predicted"/>
<sequence>MGNCLSEYFGNNSNNSHERLGDDSNQTLRENHRDNRNVPTSYVNELYISSQTAMQQQQLENELQEQKRRARITGLLEQIPIEKYNEITMSHCDECTICMMEFTNNTDIRTLPCKHIYHSGCIDDWLLRTFACPMCMTPVDSSILTSFTANIAGSDLSSISCNSARIGTSLR</sequence>
<keyword evidence="1 3" id="KW-0863">Zinc-finger</keyword>
<evidence type="ECO:0000256" key="1">
    <source>
        <dbReference type="ARBA" id="ARBA00022771"/>
    </source>
</evidence>
<dbReference type="PANTHER" id="PTHR46359">
    <property type="entry name" value="GEO07743P1"/>
    <property type="match status" value="1"/>
</dbReference>
<dbReference type="Pfam" id="PF13639">
    <property type="entry name" value="zf-RING_2"/>
    <property type="match status" value="1"/>
</dbReference>
<dbReference type="InterPro" id="IPR001841">
    <property type="entry name" value="Znf_RING"/>
</dbReference>
<evidence type="ECO:0000256" key="3">
    <source>
        <dbReference type="PROSITE-ProRule" id="PRU00175"/>
    </source>
</evidence>
<dbReference type="OrthoDB" id="9984778at2759"/>